<reference evidence="13 14" key="1">
    <citation type="submission" date="2024-05" db="EMBL/GenBank/DDBJ databases">
        <title>Haplotype-resolved chromosome-level genome assembly of Huyou (Citrus changshanensis).</title>
        <authorList>
            <person name="Miao C."/>
            <person name="Chen W."/>
            <person name="Wu Y."/>
            <person name="Wang L."/>
            <person name="Zhao S."/>
            <person name="Grierson D."/>
            <person name="Xu C."/>
            <person name="Chen K."/>
        </authorList>
    </citation>
    <scope>NUCLEOTIDE SEQUENCE [LARGE SCALE GENOMIC DNA]</scope>
    <source>
        <strain evidence="13">01-14</strain>
        <tissue evidence="13">Leaf</tissue>
    </source>
</reference>
<dbReference type="SMART" id="SM00665">
    <property type="entry name" value="B561"/>
    <property type="match status" value="1"/>
</dbReference>
<dbReference type="Proteomes" id="UP001428341">
    <property type="component" value="Unassembled WGS sequence"/>
</dbReference>
<dbReference type="PANTHER" id="PTHR15422">
    <property type="entry name" value="OS05G0565100 PROTEIN"/>
    <property type="match status" value="1"/>
</dbReference>
<evidence type="ECO:0000259" key="12">
    <source>
        <dbReference type="PROSITE" id="PS50939"/>
    </source>
</evidence>
<keyword evidence="7" id="KW-0249">Electron transport</keyword>
<proteinExistence type="predicted"/>
<evidence type="ECO:0000256" key="10">
    <source>
        <dbReference type="ARBA" id="ARBA00023136"/>
    </source>
</evidence>
<evidence type="ECO:0000256" key="8">
    <source>
        <dbReference type="ARBA" id="ARBA00022989"/>
    </source>
</evidence>
<dbReference type="GO" id="GO:0016020">
    <property type="term" value="C:membrane"/>
    <property type="evidence" value="ECO:0007669"/>
    <property type="project" value="UniProtKB-SubCell"/>
</dbReference>
<dbReference type="Gene3D" id="1.20.120.1770">
    <property type="match status" value="1"/>
</dbReference>
<evidence type="ECO:0000256" key="6">
    <source>
        <dbReference type="ARBA" id="ARBA00022723"/>
    </source>
</evidence>
<sequence length="272" mass="30730">MKIFRFVAAFIVPSCYVIFLPFVGCLSNDEFSKSRNHKSIQENLYKMGPQTASHIAVHGLLLWASMGFLTPVGILTIRMSNKVDSVIKARVFFYLHIILQMLSVVLATVGAIMSIRNFENSFNNNHQRLGLALYGALWLQVSIGFFKPPRGNKRRSMWYVVHWLLGTAISLVGIINIYTGLKAYHNKTSRSTTLWTILFTVQISLIAFFYLFQDKWHYLQKQGVILGHDHGQPAVGSGTTLPHVNLTDGERGKVMLPGEPCAKRNALRNLFD</sequence>
<evidence type="ECO:0000313" key="14">
    <source>
        <dbReference type="Proteomes" id="UP001428341"/>
    </source>
</evidence>
<feature type="transmembrane region" description="Helical" evidence="11">
    <location>
        <begin position="91"/>
        <end position="115"/>
    </location>
</feature>
<evidence type="ECO:0000256" key="2">
    <source>
        <dbReference type="ARBA" id="ARBA00004141"/>
    </source>
</evidence>
<protein>
    <recommendedName>
        <fullName evidence="12">Cytochrome b561 domain-containing protein</fullName>
    </recommendedName>
</protein>
<accession>A0AAP0QZP1</accession>
<evidence type="ECO:0000256" key="5">
    <source>
        <dbReference type="ARBA" id="ARBA00022692"/>
    </source>
</evidence>
<keyword evidence="9" id="KW-0408">Iron</keyword>
<keyword evidence="8 11" id="KW-1133">Transmembrane helix</keyword>
<feature type="transmembrane region" description="Helical" evidence="11">
    <location>
        <begin position="55"/>
        <end position="79"/>
    </location>
</feature>
<evidence type="ECO:0000313" key="13">
    <source>
        <dbReference type="EMBL" id="KAK9224066.1"/>
    </source>
</evidence>
<dbReference type="InterPro" id="IPR006593">
    <property type="entry name" value="Cyt_b561/ferric_Rdtase_TM"/>
</dbReference>
<evidence type="ECO:0000256" key="11">
    <source>
        <dbReference type="SAM" id="Phobius"/>
    </source>
</evidence>
<keyword evidence="4" id="KW-0349">Heme</keyword>
<feature type="domain" description="Cytochrome b561" evidence="12">
    <location>
        <begin position="26"/>
        <end position="220"/>
    </location>
</feature>
<evidence type="ECO:0000256" key="9">
    <source>
        <dbReference type="ARBA" id="ARBA00023004"/>
    </source>
</evidence>
<feature type="transmembrane region" description="Helical" evidence="11">
    <location>
        <begin position="158"/>
        <end position="181"/>
    </location>
</feature>
<comment type="caution">
    <text evidence="13">The sequence shown here is derived from an EMBL/GenBank/DDBJ whole genome shotgun (WGS) entry which is preliminary data.</text>
</comment>
<keyword evidence="6" id="KW-0479">Metal-binding</keyword>
<dbReference type="PROSITE" id="PS50939">
    <property type="entry name" value="CYTOCHROME_B561"/>
    <property type="match status" value="1"/>
</dbReference>
<evidence type="ECO:0000256" key="4">
    <source>
        <dbReference type="ARBA" id="ARBA00022617"/>
    </source>
</evidence>
<keyword evidence="10 11" id="KW-0472">Membrane</keyword>
<name>A0AAP0QZP1_9ROSI</name>
<dbReference type="GO" id="GO:0046872">
    <property type="term" value="F:metal ion binding"/>
    <property type="evidence" value="ECO:0007669"/>
    <property type="project" value="UniProtKB-KW"/>
</dbReference>
<dbReference type="EMBL" id="JBCGBO010000002">
    <property type="protein sequence ID" value="KAK9224066.1"/>
    <property type="molecule type" value="Genomic_DNA"/>
</dbReference>
<feature type="transmembrane region" description="Helical" evidence="11">
    <location>
        <begin position="7"/>
        <end position="24"/>
    </location>
</feature>
<evidence type="ECO:0000256" key="7">
    <source>
        <dbReference type="ARBA" id="ARBA00022982"/>
    </source>
</evidence>
<comment type="cofactor">
    <cofactor evidence="1">
        <name>heme b</name>
        <dbReference type="ChEBI" id="CHEBI:60344"/>
    </cofactor>
</comment>
<dbReference type="PANTHER" id="PTHR15422:SF44">
    <property type="entry name" value="CYTOCHROME B561 DOMAIN-CONTAINING PROTEIN"/>
    <property type="match status" value="1"/>
</dbReference>
<dbReference type="InterPro" id="IPR045150">
    <property type="entry name" value="CYB561D1/2"/>
</dbReference>
<feature type="transmembrane region" description="Helical" evidence="11">
    <location>
        <begin position="193"/>
        <end position="212"/>
    </location>
</feature>
<keyword evidence="5 11" id="KW-0812">Transmembrane</keyword>
<dbReference type="CDD" id="cd08760">
    <property type="entry name" value="Cyt_b561_FRRS1_like"/>
    <property type="match status" value="1"/>
</dbReference>
<evidence type="ECO:0000256" key="3">
    <source>
        <dbReference type="ARBA" id="ARBA00022448"/>
    </source>
</evidence>
<evidence type="ECO:0000256" key="1">
    <source>
        <dbReference type="ARBA" id="ARBA00001970"/>
    </source>
</evidence>
<keyword evidence="14" id="KW-1185">Reference proteome</keyword>
<comment type="subcellular location">
    <subcellularLocation>
        <location evidence="2">Membrane</location>
        <topology evidence="2">Multi-pass membrane protein</topology>
    </subcellularLocation>
</comment>
<gene>
    <name evidence="13" type="ORF">WN944_012515</name>
</gene>
<keyword evidence="3" id="KW-0813">Transport</keyword>
<dbReference type="GO" id="GO:0020037">
    <property type="term" value="F:heme binding"/>
    <property type="evidence" value="ECO:0007669"/>
    <property type="project" value="TreeGrafter"/>
</dbReference>
<dbReference type="Pfam" id="PF03188">
    <property type="entry name" value="Cytochrom_B561"/>
    <property type="match status" value="1"/>
</dbReference>
<feature type="transmembrane region" description="Helical" evidence="11">
    <location>
        <begin position="127"/>
        <end position="146"/>
    </location>
</feature>
<organism evidence="13 14">
    <name type="scientific">Citrus x changshan-huyou</name>
    <dbReference type="NCBI Taxonomy" id="2935761"/>
    <lineage>
        <taxon>Eukaryota</taxon>
        <taxon>Viridiplantae</taxon>
        <taxon>Streptophyta</taxon>
        <taxon>Embryophyta</taxon>
        <taxon>Tracheophyta</taxon>
        <taxon>Spermatophyta</taxon>
        <taxon>Magnoliopsida</taxon>
        <taxon>eudicotyledons</taxon>
        <taxon>Gunneridae</taxon>
        <taxon>Pentapetalae</taxon>
        <taxon>rosids</taxon>
        <taxon>malvids</taxon>
        <taxon>Sapindales</taxon>
        <taxon>Rutaceae</taxon>
        <taxon>Aurantioideae</taxon>
        <taxon>Citrus</taxon>
    </lineage>
</organism>
<dbReference type="GO" id="GO:0140575">
    <property type="term" value="F:transmembrane monodehydroascorbate reductase activity"/>
    <property type="evidence" value="ECO:0007669"/>
    <property type="project" value="InterPro"/>
</dbReference>
<dbReference type="AlphaFoldDB" id="A0AAP0QZP1"/>